<dbReference type="GO" id="GO:0008483">
    <property type="term" value="F:transaminase activity"/>
    <property type="evidence" value="ECO:0007669"/>
    <property type="project" value="TreeGrafter"/>
</dbReference>
<evidence type="ECO:0000313" key="1">
    <source>
        <dbReference type="EMBL" id="SVC24540.1"/>
    </source>
</evidence>
<dbReference type="Pfam" id="PF01041">
    <property type="entry name" value="DegT_DnrJ_EryC1"/>
    <property type="match status" value="1"/>
</dbReference>
<feature type="non-terminal residue" evidence="1">
    <location>
        <position position="128"/>
    </location>
</feature>
<proteinExistence type="predicted"/>
<dbReference type="GO" id="GO:0030170">
    <property type="term" value="F:pyridoxal phosphate binding"/>
    <property type="evidence" value="ECO:0007669"/>
    <property type="project" value="TreeGrafter"/>
</dbReference>
<dbReference type="InterPro" id="IPR015424">
    <property type="entry name" value="PyrdxlP-dep_Trfase"/>
</dbReference>
<evidence type="ECO:0008006" key="2">
    <source>
        <dbReference type="Google" id="ProtNLM"/>
    </source>
</evidence>
<name>A0A382KJA5_9ZZZZ</name>
<dbReference type="SUPFAM" id="SSF53383">
    <property type="entry name" value="PLP-dependent transferases"/>
    <property type="match status" value="1"/>
</dbReference>
<dbReference type="PANTHER" id="PTHR30244:SF34">
    <property type="entry name" value="DTDP-4-AMINO-4,6-DIDEOXYGALACTOSE TRANSAMINASE"/>
    <property type="match status" value="1"/>
</dbReference>
<organism evidence="1">
    <name type="scientific">marine metagenome</name>
    <dbReference type="NCBI Taxonomy" id="408172"/>
    <lineage>
        <taxon>unclassified sequences</taxon>
        <taxon>metagenomes</taxon>
        <taxon>ecological metagenomes</taxon>
    </lineage>
</organism>
<dbReference type="Gene3D" id="3.40.640.10">
    <property type="entry name" value="Type I PLP-dependent aspartate aminotransferase-like (Major domain)"/>
    <property type="match status" value="1"/>
</dbReference>
<dbReference type="PANTHER" id="PTHR30244">
    <property type="entry name" value="TRANSAMINASE"/>
    <property type="match status" value="1"/>
</dbReference>
<dbReference type="GO" id="GO:0000271">
    <property type="term" value="P:polysaccharide biosynthetic process"/>
    <property type="evidence" value="ECO:0007669"/>
    <property type="project" value="TreeGrafter"/>
</dbReference>
<accession>A0A382KJA5</accession>
<gene>
    <name evidence="1" type="ORF">METZ01_LOCUS277394</name>
</gene>
<dbReference type="InterPro" id="IPR015421">
    <property type="entry name" value="PyrdxlP-dep_Trfase_major"/>
</dbReference>
<dbReference type="AlphaFoldDB" id="A0A382KJA5"/>
<reference evidence="1" key="1">
    <citation type="submission" date="2018-05" db="EMBL/GenBank/DDBJ databases">
        <authorList>
            <person name="Lanie J.A."/>
            <person name="Ng W.-L."/>
            <person name="Kazmierczak K.M."/>
            <person name="Andrzejewski T.M."/>
            <person name="Davidsen T.M."/>
            <person name="Wayne K.J."/>
            <person name="Tettelin H."/>
            <person name="Glass J.I."/>
            <person name="Rusch D."/>
            <person name="Podicherti R."/>
            <person name="Tsui H.-C.T."/>
            <person name="Winkler M.E."/>
        </authorList>
    </citation>
    <scope>NUCLEOTIDE SEQUENCE</scope>
</reference>
<protein>
    <recommendedName>
        <fullName evidence="2">DegT/DnrJ/EryC1/StrS aminotransferase family protein</fullName>
    </recommendedName>
</protein>
<dbReference type="InterPro" id="IPR000653">
    <property type="entry name" value="DegT/StrS_aminotransferase"/>
</dbReference>
<dbReference type="EMBL" id="UINC01081041">
    <property type="protein sequence ID" value="SVC24540.1"/>
    <property type="molecule type" value="Genomic_DNA"/>
</dbReference>
<sequence length="128" mass="14086">MSDKKGTVLFYPYIPKNSLTALKKVVSSRWIGQGPLVDKFEKKFSKKFANGNHCLATGAGTDALHLSYILADLKKGDEVIAPVYTCTATNIPFLYMGVTIKFADIDPLTMNISVNSVKKLITKKTRAI</sequence>